<sequence>MSTVSLYLIRHGETEQNKTGVLVGSTDTSLNDHGRRQALSLRERINALQVDAVYSSPLVRAVETATLVFGDNAPIITDSSLQEFHFGEWEGMHFSEIARQYPEIWQTWLTDWEKTRIPGSENFFAFTHRVVSSVEEIVRSQPGRRVAVVSHGGCIRSLLAHFFCESVGKGYWRFKVDNATLSEVEFMGELPILVRFNYR</sequence>
<feature type="binding site" evidence="2">
    <location>
        <begin position="10"/>
        <end position="17"/>
    </location>
    <ligand>
        <name>substrate</name>
    </ligand>
</feature>
<dbReference type="GO" id="GO:0016791">
    <property type="term" value="F:phosphatase activity"/>
    <property type="evidence" value="ECO:0007669"/>
    <property type="project" value="TreeGrafter"/>
</dbReference>
<accession>A0A7T6APG0</accession>
<evidence type="ECO:0000256" key="1">
    <source>
        <dbReference type="PIRSR" id="PIRSR613078-1"/>
    </source>
</evidence>
<protein>
    <submittedName>
        <fullName evidence="3">Histidine phosphatase family protein</fullName>
    </submittedName>
</protein>
<dbReference type="PANTHER" id="PTHR48100">
    <property type="entry name" value="BROAD-SPECIFICITY PHOSPHATASE YOR283W-RELATED"/>
    <property type="match status" value="1"/>
</dbReference>
<dbReference type="PROSITE" id="PS00175">
    <property type="entry name" value="PG_MUTASE"/>
    <property type="match status" value="1"/>
</dbReference>
<dbReference type="SUPFAM" id="SSF53254">
    <property type="entry name" value="Phosphoglycerate mutase-like"/>
    <property type="match status" value="1"/>
</dbReference>
<organism evidence="3 4">
    <name type="scientific">Desulfobulbus oligotrophicus</name>
    <dbReference type="NCBI Taxonomy" id="1909699"/>
    <lineage>
        <taxon>Bacteria</taxon>
        <taxon>Pseudomonadati</taxon>
        <taxon>Thermodesulfobacteriota</taxon>
        <taxon>Desulfobulbia</taxon>
        <taxon>Desulfobulbales</taxon>
        <taxon>Desulfobulbaceae</taxon>
        <taxon>Desulfobulbus</taxon>
    </lineage>
</organism>
<evidence type="ECO:0000256" key="2">
    <source>
        <dbReference type="PIRSR" id="PIRSR613078-2"/>
    </source>
</evidence>
<dbReference type="InterPro" id="IPR001345">
    <property type="entry name" value="PG/BPGM_mutase_AS"/>
</dbReference>
<dbReference type="Gene3D" id="3.40.50.1240">
    <property type="entry name" value="Phosphoglycerate mutase-like"/>
    <property type="match status" value="1"/>
</dbReference>
<feature type="active site" description="Tele-phosphohistidine intermediate" evidence="1">
    <location>
        <position position="11"/>
    </location>
</feature>
<keyword evidence="4" id="KW-1185">Reference proteome</keyword>
<dbReference type="Proteomes" id="UP000596092">
    <property type="component" value="Chromosome"/>
</dbReference>
<dbReference type="PANTHER" id="PTHR48100:SF59">
    <property type="entry name" value="ADENOSYLCOBALAMIN_ALPHA-RIBAZOLE PHOSPHATASE"/>
    <property type="match status" value="1"/>
</dbReference>
<dbReference type="Pfam" id="PF00300">
    <property type="entry name" value="His_Phos_1"/>
    <property type="match status" value="1"/>
</dbReference>
<dbReference type="KEGG" id="dog:HP555_00870"/>
<dbReference type="SMART" id="SM00855">
    <property type="entry name" value="PGAM"/>
    <property type="match status" value="1"/>
</dbReference>
<dbReference type="EMBL" id="CP054140">
    <property type="protein sequence ID" value="QQG64507.1"/>
    <property type="molecule type" value="Genomic_DNA"/>
</dbReference>
<feature type="binding site" evidence="2">
    <location>
        <position position="60"/>
    </location>
    <ligand>
        <name>substrate</name>
    </ligand>
</feature>
<evidence type="ECO:0000313" key="3">
    <source>
        <dbReference type="EMBL" id="QQG64507.1"/>
    </source>
</evidence>
<feature type="active site" description="Proton donor/acceptor" evidence="1">
    <location>
        <position position="83"/>
    </location>
</feature>
<evidence type="ECO:0000313" key="4">
    <source>
        <dbReference type="Proteomes" id="UP000596092"/>
    </source>
</evidence>
<dbReference type="RefSeq" id="WP_199263340.1">
    <property type="nucleotide sequence ID" value="NZ_CP054140.1"/>
</dbReference>
<dbReference type="InterPro" id="IPR029033">
    <property type="entry name" value="His_PPase_superfam"/>
</dbReference>
<gene>
    <name evidence="3" type="ORF">HP555_00870</name>
</gene>
<dbReference type="CDD" id="cd07067">
    <property type="entry name" value="HP_PGM_like"/>
    <property type="match status" value="1"/>
</dbReference>
<reference evidence="3 4" key="1">
    <citation type="submission" date="2020-05" db="EMBL/GenBank/DDBJ databases">
        <title>Complete genome of Desulfobulbus oligotrophicus.</title>
        <authorList>
            <person name="Podar M."/>
        </authorList>
    </citation>
    <scope>NUCLEOTIDE SEQUENCE [LARGE SCALE GENOMIC DNA]</scope>
    <source>
        <strain evidence="3 4">Prop6</strain>
    </source>
</reference>
<dbReference type="AlphaFoldDB" id="A0A7T6APG0"/>
<dbReference type="InterPro" id="IPR013078">
    <property type="entry name" value="His_Pase_superF_clade-1"/>
</dbReference>
<dbReference type="GO" id="GO:0005737">
    <property type="term" value="C:cytoplasm"/>
    <property type="evidence" value="ECO:0007669"/>
    <property type="project" value="TreeGrafter"/>
</dbReference>
<dbReference type="InterPro" id="IPR050275">
    <property type="entry name" value="PGM_Phosphatase"/>
</dbReference>
<name>A0A7T6APG0_9BACT</name>
<proteinExistence type="predicted"/>